<evidence type="ECO:0000313" key="1">
    <source>
        <dbReference type="EMBL" id="OBQ42437.1"/>
    </source>
</evidence>
<dbReference type="EMBL" id="LJOW01000105">
    <property type="protein sequence ID" value="OBQ42437.1"/>
    <property type="molecule type" value="Genomic_DNA"/>
</dbReference>
<gene>
    <name evidence="1" type="ORF">AN484_17730</name>
</gene>
<accession>A0A1B7WZ92</accession>
<sequence>MFITFETTEGTKITIDITGATKWSDDQLVTEACQQLGIDCVGYQDRTKKLKKGVTVTPIDWRPLRVGSRQWLTLKRRPLRYKIDYWYFYDIIGNKKYPEAPVEYKPI</sequence>
<reference evidence="1 2" key="1">
    <citation type="submission" date="2015-09" db="EMBL/GenBank/DDBJ databases">
        <title>Aphanizomenon flos-aquae WA102.</title>
        <authorList>
            <person name="Driscoll C."/>
        </authorList>
    </citation>
    <scope>NUCLEOTIDE SEQUENCE [LARGE SCALE GENOMIC DNA]</scope>
    <source>
        <strain evidence="1">WA102</strain>
    </source>
</reference>
<protein>
    <submittedName>
        <fullName evidence="1">Uncharacterized protein</fullName>
    </submittedName>
</protein>
<evidence type="ECO:0000313" key="2">
    <source>
        <dbReference type="Proteomes" id="UP000092093"/>
    </source>
</evidence>
<comment type="caution">
    <text evidence="1">The sequence shown here is derived from an EMBL/GenBank/DDBJ whole genome shotgun (WGS) entry which is preliminary data.</text>
</comment>
<dbReference type="Proteomes" id="UP000092093">
    <property type="component" value="Unassembled WGS sequence"/>
</dbReference>
<organism evidence="1 2">
    <name type="scientific">Aphanizomenon flos-aquae WA102</name>
    <dbReference type="NCBI Taxonomy" id="1710896"/>
    <lineage>
        <taxon>Bacteria</taxon>
        <taxon>Bacillati</taxon>
        <taxon>Cyanobacteriota</taxon>
        <taxon>Cyanophyceae</taxon>
        <taxon>Nostocales</taxon>
        <taxon>Aphanizomenonaceae</taxon>
        <taxon>Aphanizomenon</taxon>
    </lineage>
</organism>
<proteinExistence type="predicted"/>
<name>A0A1B7WZ92_APHFL</name>
<dbReference type="AlphaFoldDB" id="A0A1B7WZ92"/>